<feature type="region of interest" description="Disordered" evidence="1">
    <location>
        <begin position="40"/>
        <end position="77"/>
    </location>
</feature>
<protein>
    <recommendedName>
        <fullName evidence="4">DUF1997 domain-containing protein</fullName>
    </recommendedName>
</protein>
<dbReference type="AlphaFoldDB" id="A0A8T0VVR2"/>
<comment type="caution">
    <text evidence="2">The sequence shown here is derived from an EMBL/GenBank/DDBJ whole genome shotgun (WGS) entry which is preliminary data.</text>
</comment>
<sequence>MAAVENTALVAGSANRGSRPATATANRASVGTGFAGAWNAWAAGRPPPPPRGVTVRTQAGATGARPSSSSPPDAVTYSASISTDTPIHEPPGDSFDEYLQDRARVFRAMFPDEIRSERLGDGEWRIQMLPLQFLLLTVRHRDGGLELRITEWELRGLDNGYAPLSFDLGVSGSLYADRSRGRAAAGCRMKGHLEITITVVLLPPLRLVPESVLRGVAESVLSRMAEKMKRDVDVGLIADFRRFHREKAAASGARPTLDATVPARDEASES</sequence>
<dbReference type="Pfam" id="PF09366">
    <property type="entry name" value="DUF1997"/>
    <property type="match status" value="1"/>
</dbReference>
<evidence type="ECO:0000313" key="2">
    <source>
        <dbReference type="EMBL" id="KAG2638557.1"/>
    </source>
</evidence>
<organism evidence="2 3">
    <name type="scientific">Panicum virgatum</name>
    <name type="common">Blackwell switchgrass</name>
    <dbReference type="NCBI Taxonomy" id="38727"/>
    <lineage>
        <taxon>Eukaryota</taxon>
        <taxon>Viridiplantae</taxon>
        <taxon>Streptophyta</taxon>
        <taxon>Embryophyta</taxon>
        <taxon>Tracheophyta</taxon>
        <taxon>Spermatophyta</taxon>
        <taxon>Magnoliopsida</taxon>
        <taxon>Liliopsida</taxon>
        <taxon>Poales</taxon>
        <taxon>Poaceae</taxon>
        <taxon>PACMAD clade</taxon>
        <taxon>Panicoideae</taxon>
        <taxon>Panicodae</taxon>
        <taxon>Paniceae</taxon>
        <taxon>Panicinae</taxon>
        <taxon>Panicum</taxon>
        <taxon>Panicum sect. Hiantes</taxon>
    </lineage>
</organism>
<dbReference type="Proteomes" id="UP000823388">
    <property type="component" value="Chromosome 2N"/>
</dbReference>
<evidence type="ECO:0000313" key="3">
    <source>
        <dbReference type="Proteomes" id="UP000823388"/>
    </source>
</evidence>
<dbReference type="PANTHER" id="PTHR34133:SF8">
    <property type="entry name" value="OS07G0633000 PROTEIN"/>
    <property type="match status" value="1"/>
</dbReference>
<dbReference type="EMBL" id="CM029040">
    <property type="protein sequence ID" value="KAG2638557.1"/>
    <property type="molecule type" value="Genomic_DNA"/>
</dbReference>
<accession>A0A8T0VVR2</accession>
<feature type="region of interest" description="Disordered" evidence="1">
    <location>
        <begin position="1"/>
        <end position="27"/>
    </location>
</feature>
<gene>
    <name evidence="2" type="ORF">PVAP13_2NG602500</name>
</gene>
<dbReference type="PANTHER" id="PTHR34133">
    <property type="entry name" value="OS07G0633000 PROTEIN"/>
    <property type="match status" value="1"/>
</dbReference>
<keyword evidence="3" id="KW-1185">Reference proteome</keyword>
<feature type="compositionally biased region" description="Polar residues" evidence="1">
    <location>
        <begin position="55"/>
        <end position="77"/>
    </location>
</feature>
<proteinExistence type="predicted"/>
<feature type="region of interest" description="Disordered" evidence="1">
    <location>
        <begin position="248"/>
        <end position="270"/>
    </location>
</feature>
<dbReference type="InterPro" id="IPR018971">
    <property type="entry name" value="DUF1997"/>
</dbReference>
<name>A0A8T0VVR2_PANVG</name>
<evidence type="ECO:0000256" key="1">
    <source>
        <dbReference type="SAM" id="MobiDB-lite"/>
    </source>
</evidence>
<evidence type="ECO:0008006" key="4">
    <source>
        <dbReference type="Google" id="ProtNLM"/>
    </source>
</evidence>
<reference evidence="2 3" key="1">
    <citation type="submission" date="2020-05" db="EMBL/GenBank/DDBJ databases">
        <title>WGS assembly of Panicum virgatum.</title>
        <authorList>
            <person name="Lovell J.T."/>
            <person name="Jenkins J."/>
            <person name="Shu S."/>
            <person name="Juenger T.E."/>
            <person name="Schmutz J."/>
        </authorList>
    </citation>
    <scope>NUCLEOTIDE SEQUENCE [LARGE SCALE GENOMIC DNA]</scope>
    <source>
        <strain evidence="3">cv. AP13</strain>
    </source>
</reference>